<evidence type="ECO:0000256" key="3">
    <source>
        <dbReference type="ARBA" id="ARBA00022801"/>
    </source>
</evidence>
<sequence length="183" mass="19713">MISPSASMLVSASHGRRVLAAAGLVVIGLLAQGCDDGVATEGDELRCGPSEAKVARVIDGDTIELDSGERVRYLMIDTPETTTQLECWGEQAKAANKSLVEGKTVTLTYDVECRDDYDRLLAYVELAGQQINRVMIERGHACVLHISPNGDDIANEYEALEYQARMQVPPAGLWASCDPTPCG</sequence>
<dbReference type="Gene3D" id="2.40.50.90">
    <property type="match status" value="1"/>
</dbReference>
<feature type="domain" description="TNase-like" evidence="4">
    <location>
        <begin position="48"/>
        <end position="176"/>
    </location>
</feature>
<dbReference type="PANTHER" id="PTHR12302">
    <property type="entry name" value="EBNA2 BINDING PROTEIN P100"/>
    <property type="match status" value="1"/>
</dbReference>
<reference evidence="5 6" key="1">
    <citation type="submission" date="2014-12" db="EMBL/GenBank/DDBJ databases">
        <title>Genome assembly of Enhygromyxa salina DSM 15201.</title>
        <authorList>
            <person name="Sharma G."/>
            <person name="Subramanian S."/>
        </authorList>
    </citation>
    <scope>NUCLEOTIDE SEQUENCE [LARGE SCALE GENOMIC DNA]</scope>
    <source>
        <strain evidence="5 6">DSM 15201</strain>
    </source>
</reference>
<evidence type="ECO:0000313" key="5">
    <source>
        <dbReference type="EMBL" id="KIG13119.1"/>
    </source>
</evidence>
<evidence type="ECO:0000256" key="2">
    <source>
        <dbReference type="ARBA" id="ARBA00022759"/>
    </source>
</evidence>
<dbReference type="Proteomes" id="UP000031599">
    <property type="component" value="Unassembled WGS sequence"/>
</dbReference>
<comment type="caution">
    <text evidence="5">The sequence shown here is derived from an EMBL/GenBank/DDBJ whole genome shotgun (WGS) entry which is preliminary data.</text>
</comment>
<evidence type="ECO:0000256" key="1">
    <source>
        <dbReference type="ARBA" id="ARBA00022722"/>
    </source>
</evidence>
<dbReference type="PROSITE" id="PS50830">
    <property type="entry name" value="TNASE_3"/>
    <property type="match status" value="1"/>
</dbReference>
<dbReference type="InterPro" id="IPR016071">
    <property type="entry name" value="Staphylococal_nuclease_OB-fold"/>
</dbReference>
<dbReference type="PANTHER" id="PTHR12302:SF3">
    <property type="entry name" value="SERINE_THREONINE-PROTEIN KINASE 31"/>
    <property type="match status" value="1"/>
</dbReference>
<organism evidence="5 6">
    <name type="scientific">Enhygromyxa salina</name>
    <dbReference type="NCBI Taxonomy" id="215803"/>
    <lineage>
        <taxon>Bacteria</taxon>
        <taxon>Pseudomonadati</taxon>
        <taxon>Myxococcota</taxon>
        <taxon>Polyangia</taxon>
        <taxon>Nannocystales</taxon>
        <taxon>Nannocystaceae</taxon>
        <taxon>Enhygromyxa</taxon>
    </lineage>
</organism>
<dbReference type="RefSeq" id="WP_240480386.1">
    <property type="nucleotide sequence ID" value="NZ_JMCC02000107.1"/>
</dbReference>
<keyword evidence="1" id="KW-0540">Nuclease</keyword>
<name>A0A0C1Z652_9BACT</name>
<dbReference type="SMART" id="SM00318">
    <property type="entry name" value="SNc"/>
    <property type="match status" value="1"/>
</dbReference>
<dbReference type="GO" id="GO:0004519">
    <property type="term" value="F:endonuclease activity"/>
    <property type="evidence" value="ECO:0007669"/>
    <property type="project" value="UniProtKB-KW"/>
</dbReference>
<dbReference type="AlphaFoldDB" id="A0A0C1Z652"/>
<protein>
    <recommendedName>
        <fullName evidence="4">TNase-like domain-containing protein</fullName>
    </recommendedName>
</protein>
<dbReference type="GO" id="GO:0016787">
    <property type="term" value="F:hydrolase activity"/>
    <property type="evidence" value="ECO:0007669"/>
    <property type="project" value="UniProtKB-KW"/>
</dbReference>
<dbReference type="Pfam" id="PF00565">
    <property type="entry name" value="SNase"/>
    <property type="match status" value="1"/>
</dbReference>
<accession>A0A0C1Z652</accession>
<keyword evidence="2" id="KW-0255">Endonuclease</keyword>
<dbReference type="SUPFAM" id="SSF50199">
    <property type="entry name" value="Staphylococcal nuclease"/>
    <property type="match status" value="1"/>
</dbReference>
<evidence type="ECO:0000313" key="6">
    <source>
        <dbReference type="Proteomes" id="UP000031599"/>
    </source>
</evidence>
<dbReference type="InterPro" id="IPR035437">
    <property type="entry name" value="SNase_OB-fold_sf"/>
</dbReference>
<dbReference type="EMBL" id="JMCC02000107">
    <property type="protein sequence ID" value="KIG13119.1"/>
    <property type="molecule type" value="Genomic_DNA"/>
</dbReference>
<evidence type="ECO:0000259" key="4">
    <source>
        <dbReference type="PROSITE" id="PS50830"/>
    </source>
</evidence>
<gene>
    <name evidence="5" type="ORF">DB30_00584</name>
</gene>
<proteinExistence type="predicted"/>
<keyword evidence="3" id="KW-0378">Hydrolase</keyword>